<dbReference type="Proteomes" id="UP000245410">
    <property type="component" value="Unassembled WGS sequence"/>
</dbReference>
<name>A0A317CXH0_9ACTN</name>
<feature type="signal peptide" evidence="1">
    <location>
        <begin position="1"/>
        <end position="19"/>
    </location>
</feature>
<accession>A0A317CXH0</accession>
<evidence type="ECO:0008006" key="4">
    <source>
        <dbReference type="Google" id="ProtNLM"/>
    </source>
</evidence>
<dbReference type="EMBL" id="QGKR01000248">
    <property type="protein sequence ID" value="PWR06540.1"/>
    <property type="molecule type" value="Genomic_DNA"/>
</dbReference>
<keyword evidence="1" id="KW-0732">Signal</keyword>
<evidence type="ECO:0000313" key="3">
    <source>
        <dbReference type="Proteomes" id="UP000245410"/>
    </source>
</evidence>
<evidence type="ECO:0000313" key="2">
    <source>
        <dbReference type="EMBL" id="PWR06540.1"/>
    </source>
</evidence>
<reference evidence="2 3" key="1">
    <citation type="submission" date="2018-05" db="EMBL/GenBank/DDBJ databases">
        <title>Micromonospora atacamensis sp. nov., a novel actinobacteria isolated from high altitude Atacama Desert soil.</title>
        <authorList>
            <person name="Carro L."/>
            <person name="Golinska P."/>
            <person name="Klenk H.-P."/>
            <person name="Goodfellow M."/>
        </authorList>
    </citation>
    <scope>NUCLEOTIDE SEQUENCE [LARGE SCALE GENOMIC DNA]</scope>
    <source>
        <strain evidence="2 3">5R2A7</strain>
    </source>
</reference>
<organism evidence="2 3">
    <name type="scientific">Micromonospora acroterricola</name>
    <dbReference type="NCBI Taxonomy" id="2202421"/>
    <lineage>
        <taxon>Bacteria</taxon>
        <taxon>Bacillati</taxon>
        <taxon>Actinomycetota</taxon>
        <taxon>Actinomycetes</taxon>
        <taxon>Micromonosporales</taxon>
        <taxon>Micromonosporaceae</taxon>
        <taxon>Micromonospora</taxon>
    </lineage>
</organism>
<keyword evidence="3" id="KW-1185">Reference proteome</keyword>
<gene>
    <name evidence="2" type="ORF">DKT68_22090</name>
</gene>
<dbReference type="AlphaFoldDB" id="A0A317CXH0"/>
<protein>
    <recommendedName>
        <fullName evidence="4">DUF4878 domain-containing protein</fullName>
    </recommendedName>
</protein>
<proteinExistence type="predicted"/>
<feature type="chain" id="PRO_5039340594" description="DUF4878 domain-containing protein" evidence="1">
    <location>
        <begin position="20"/>
        <end position="126"/>
    </location>
</feature>
<sequence length="126" mass="13444">MAAFLLAASLPCLGFLVLAYGGPDIDEPRAAADRFVQHLERGEDDAAHRSMCSEVRDRISVVEFTQAVERRGRPVSHELGRASFGDEAGNRAHVTARLTSRSGATTSVSLSVTTEPAWSVCGATVD</sequence>
<comment type="caution">
    <text evidence="2">The sequence shown here is derived from an EMBL/GenBank/DDBJ whole genome shotgun (WGS) entry which is preliminary data.</text>
</comment>
<evidence type="ECO:0000256" key="1">
    <source>
        <dbReference type="SAM" id="SignalP"/>
    </source>
</evidence>